<dbReference type="PANTHER" id="PTHR39198">
    <property type="entry name" value="HYPOTHETICAL MEMBRANE PROTEIN, CONSERVED"/>
    <property type="match status" value="1"/>
</dbReference>
<comment type="caution">
    <text evidence="3">The sequence shown here is derived from an EMBL/GenBank/DDBJ whole genome shotgun (WGS) entry which is preliminary data.</text>
</comment>
<dbReference type="InterPro" id="IPR013783">
    <property type="entry name" value="Ig-like_fold"/>
</dbReference>
<dbReference type="InterPro" id="IPR018905">
    <property type="entry name" value="A-galactase_NEW3"/>
</dbReference>
<evidence type="ECO:0000313" key="3">
    <source>
        <dbReference type="EMBL" id="REA56425.1"/>
    </source>
</evidence>
<dbReference type="PANTHER" id="PTHR39198:SF1">
    <property type="entry name" value="ALPHA-GALACTOSIDASE NEW3 DOMAIN-CONTAINING PROTEIN"/>
    <property type="match status" value="1"/>
</dbReference>
<protein>
    <recommendedName>
        <fullName evidence="2">Alpha-galactosidase NEW3 domain-containing protein</fullName>
    </recommendedName>
</protein>
<accession>A0A3D8Y446</accession>
<dbReference type="Gene3D" id="2.60.40.10">
    <property type="entry name" value="Immunoglobulins"/>
    <property type="match status" value="1"/>
</dbReference>
<dbReference type="OrthoDB" id="8631677at2"/>
<dbReference type="AlphaFoldDB" id="A0A3D8Y446"/>
<keyword evidence="4" id="KW-1185">Reference proteome</keyword>
<dbReference type="EMBL" id="QNUL01000039">
    <property type="protein sequence ID" value="REA56425.1"/>
    <property type="molecule type" value="Genomic_DNA"/>
</dbReference>
<dbReference type="RefSeq" id="WP_115834060.1">
    <property type="nucleotide sequence ID" value="NZ_QNUL01000039.1"/>
</dbReference>
<organism evidence="3 4">
    <name type="scientific">Dyadobacter luteus</name>
    <dbReference type="NCBI Taxonomy" id="2259619"/>
    <lineage>
        <taxon>Bacteria</taxon>
        <taxon>Pseudomonadati</taxon>
        <taxon>Bacteroidota</taxon>
        <taxon>Cytophagia</taxon>
        <taxon>Cytophagales</taxon>
        <taxon>Spirosomataceae</taxon>
        <taxon>Dyadobacter</taxon>
    </lineage>
</organism>
<name>A0A3D8Y446_9BACT</name>
<dbReference type="Proteomes" id="UP000256373">
    <property type="component" value="Unassembled WGS sequence"/>
</dbReference>
<proteinExistence type="predicted"/>
<gene>
    <name evidence="3" type="ORF">DSL64_26890</name>
</gene>
<evidence type="ECO:0000313" key="4">
    <source>
        <dbReference type="Proteomes" id="UP000256373"/>
    </source>
</evidence>
<feature type="domain" description="Alpha-galactosidase NEW3" evidence="2">
    <location>
        <begin position="167"/>
        <end position="241"/>
    </location>
</feature>
<reference evidence="3 4" key="1">
    <citation type="submission" date="2018-07" db="EMBL/GenBank/DDBJ databases">
        <title>Dyadobacter roseus sp. nov., isolated from rose rhizosphere soil.</title>
        <authorList>
            <person name="Chen L."/>
        </authorList>
    </citation>
    <scope>NUCLEOTIDE SEQUENCE [LARGE SCALE GENOMIC DNA]</scope>
    <source>
        <strain evidence="3 4">RS19</strain>
    </source>
</reference>
<keyword evidence="1" id="KW-0812">Transmembrane</keyword>
<keyword evidence="1" id="KW-0472">Membrane</keyword>
<feature type="transmembrane region" description="Helical" evidence="1">
    <location>
        <begin position="260"/>
        <end position="280"/>
    </location>
</feature>
<evidence type="ECO:0000259" key="2">
    <source>
        <dbReference type="Pfam" id="PF10633"/>
    </source>
</evidence>
<sequence>MSVFYPIIKKYNVHFYGLLVLFLSGLLTTTHLSAQNPNKSGPKSSFKSSLVNVEATASETFRYNTVLLNGTPEAKIYELQAQLPDGWAVTFRTMGSQVTSVNVEAGKSQEVTVELNARPDSKPSKYNILVTATSASDNLKLDLQAVLKGAYGIELTTPTGRLSDELTEDSMKEIHLIVRNTATLPLENVELSAQAPSHWEVSFEPSKIDRLDPFKTVDVKANVKVPDKTIAGDYVTTFTAKNTSAAANATFRITIKTSVLSGWIGILVILVAIGLVYYLIRKYGRR</sequence>
<dbReference type="Pfam" id="PF10633">
    <property type="entry name" value="NPCBM_assoc"/>
    <property type="match status" value="1"/>
</dbReference>
<keyword evidence="1" id="KW-1133">Transmembrane helix</keyword>
<evidence type="ECO:0000256" key="1">
    <source>
        <dbReference type="SAM" id="Phobius"/>
    </source>
</evidence>